<evidence type="ECO:0000256" key="5">
    <source>
        <dbReference type="ARBA" id="ARBA00023157"/>
    </source>
</evidence>
<feature type="domain" description="EGF-like" evidence="10">
    <location>
        <begin position="766"/>
        <end position="803"/>
    </location>
</feature>
<dbReference type="InterPro" id="IPR013320">
    <property type="entry name" value="ConA-like_dom_sf"/>
</dbReference>
<dbReference type="CDD" id="cd00110">
    <property type="entry name" value="LamG"/>
    <property type="match status" value="4"/>
</dbReference>
<dbReference type="Pfam" id="PF00054">
    <property type="entry name" value="Laminin_G_1"/>
    <property type="match status" value="1"/>
</dbReference>
<organism evidence="11 12">
    <name type="scientific">Schistosoma margrebowiei</name>
    <dbReference type="NCBI Taxonomy" id="48269"/>
    <lineage>
        <taxon>Eukaryota</taxon>
        <taxon>Metazoa</taxon>
        <taxon>Spiralia</taxon>
        <taxon>Lophotrochozoa</taxon>
        <taxon>Platyhelminthes</taxon>
        <taxon>Trematoda</taxon>
        <taxon>Digenea</taxon>
        <taxon>Strigeidida</taxon>
        <taxon>Schistosomatoidea</taxon>
        <taxon>Schistosomatidae</taxon>
        <taxon>Schistosoma</taxon>
    </lineage>
</organism>
<proteinExistence type="predicted"/>
<dbReference type="SMART" id="SM00294">
    <property type="entry name" value="4.1m"/>
    <property type="match status" value="1"/>
</dbReference>
<feature type="signal peptide" evidence="8">
    <location>
        <begin position="1"/>
        <end position="26"/>
    </location>
</feature>
<dbReference type="Gene3D" id="2.10.25.10">
    <property type="entry name" value="Laminin"/>
    <property type="match status" value="2"/>
</dbReference>
<reference evidence="12" key="1">
    <citation type="submission" date="2023-11" db="UniProtKB">
        <authorList>
            <consortium name="WormBaseParasite"/>
        </authorList>
    </citation>
    <scope>IDENTIFICATION</scope>
</reference>
<evidence type="ECO:0000259" key="9">
    <source>
        <dbReference type="PROSITE" id="PS50025"/>
    </source>
</evidence>
<feature type="domain" description="Laminin G" evidence="9">
    <location>
        <begin position="318"/>
        <end position="526"/>
    </location>
</feature>
<keyword evidence="4 7" id="KW-0472">Membrane</keyword>
<dbReference type="InterPro" id="IPR050372">
    <property type="entry name" value="Neurexin-related_CASP"/>
</dbReference>
<dbReference type="PANTHER" id="PTHR15036">
    <property type="entry name" value="PIKACHURIN-LIKE PROTEIN"/>
    <property type="match status" value="1"/>
</dbReference>
<dbReference type="PANTHER" id="PTHR15036:SF49">
    <property type="entry name" value="AXOTACTIN"/>
    <property type="match status" value="1"/>
</dbReference>
<name>A0AA84ZLU8_9TREM</name>
<dbReference type="PROSITE" id="PS50026">
    <property type="entry name" value="EGF_3"/>
    <property type="match status" value="2"/>
</dbReference>
<feature type="domain" description="Laminin G" evidence="9">
    <location>
        <begin position="544"/>
        <end position="761"/>
    </location>
</feature>
<evidence type="ECO:0000256" key="1">
    <source>
        <dbReference type="ARBA" id="ARBA00004167"/>
    </source>
</evidence>
<comment type="subcellular location">
    <subcellularLocation>
        <location evidence="1">Membrane</location>
        <topology evidence="1">Single-pass membrane protein</topology>
    </subcellularLocation>
</comment>
<dbReference type="SUPFAM" id="SSF49899">
    <property type="entry name" value="Concanavalin A-like lectins/glucanases"/>
    <property type="match status" value="6"/>
</dbReference>
<accession>A0AA84ZLU8</accession>
<dbReference type="InterPro" id="IPR001881">
    <property type="entry name" value="EGF-like_Ca-bd_dom"/>
</dbReference>
<keyword evidence="5" id="KW-1015">Disulfide bond</keyword>
<feature type="domain" description="EGF-like" evidence="10">
    <location>
        <begin position="1222"/>
        <end position="1259"/>
    </location>
</feature>
<evidence type="ECO:0000313" key="11">
    <source>
        <dbReference type="Proteomes" id="UP000050790"/>
    </source>
</evidence>
<dbReference type="InterPro" id="IPR003585">
    <property type="entry name" value="Neurexin-like"/>
</dbReference>
<evidence type="ECO:0000313" key="12">
    <source>
        <dbReference type="WBParaSite" id="SMRG1_37440.1"/>
    </source>
</evidence>
<evidence type="ECO:0000256" key="7">
    <source>
        <dbReference type="SAM" id="Phobius"/>
    </source>
</evidence>
<evidence type="ECO:0000256" key="6">
    <source>
        <dbReference type="PROSITE-ProRule" id="PRU00076"/>
    </source>
</evidence>
<dbReference type="SMART" id="SM00181">
    <property type="entry name" value="EGF"/>
    <property type="match status" value="2"/>
</dbReference>
<dbReference type="Proteomes" id="UP000050790">
    <property type="component" value="Unassembled WGS sequence"/>
</dbReference>
<dbReference type="GO" id="GO:0005509">
    <property type="term" value="F:calcium ion binding"/>
    <property type="evidence" value="ECO:0007669"/>
    <property type="project" value="InterPro"/>
</dbReference>
<keyword evidence="2 7" id="KW-0812">Transmembrane</keyword>
<dbReference type="SMART" id="SM00282">
    <property type="entry name" value="LamG"/>
    <property type="match status" value="6"/>
</dbReference>
<feature type="transmembrane region" description="Helical" evidence="7">
    <location>
        <begin position="1657"/>
        <end position="1683"/>
    </location>
</feature>
<keyword evidence="6" id="KW-0245">EGF-like domain</keyword>
<dbReference type="SUPFAM" id="SSF57196">
    <property type="entry name" value="EGF/Laminin"/>
    <property type="match status" value="1"/>
</dbReference>
<evidence type="ECO:0000256" key="4">
    <source>
        <dbReference type="ARBA" id="ARBA00023136"/>
    </source>
</evidence>
<dbReference type="PROSITE" id="PS50025">
    <property type="entry name" value="LAM_G_DOMAIN"/>
    <property type="match status" value="5"/>
</dbReference>
<feature type="domain" description="Laminin G" evidence="9">
    <location>
        <begin position="808"/>
        <end position="1006"/>
    </location>
</feature>
<keyword evidence="8" id="KW-0732">Signal</keyword>
<comment type="caution">
    <text evidence="6">Lacks conserved residue(s) required for the propagation of feature annotation.</text>
</comment>
<evidence type="ECO:0000256" key="3">
    <source>
        <dbReference type="ARBA" id="ARBA00022989"/>
    </source>
</evidence>
<dbReference type="WBParaSite" id="SMRG1_37440.1">
    <property type="protein sequence ID" value="SMRG1_37440.1"/>
    <property type="gene ID" value="SMRG1_37440"/>
</dbReference>
<dbReference type="SMART" id="SM00179">
    <property type="entry name" value="EGF_CA"/>
    <property type="match status" value="2"/>
</dbReference>
<feature type="chain" id="PRO_5041686581" evidence="8">
    <location>
        <begin position="27"/>
        <end position="1837"/>
    </location>
</feature>
<keyword evidence="3 7" id="KW-1133">Transmembrane helix</keyword>
<dbReference type="Pfam" id="PF02210">
    <property type="entry name" value="Laminin_G_2"/>
    <property type="match status" value="3"/>
</dbReference>
<feature type="domain" description="Laminin G" evidence="9">
    <location>
        <begin position="1264"/>
        <end position="1460"/>
    </location>
</feature>
<dbReference type="Gene3D" id="2.60.120.200">
    <property type="match status" value="6"/>
</dbReference>
<dbReference type="InterPro" id="IPR000742">
    <property type="entry name" value="EGF"/>
</dbReference>
<dbReference type="GO" id="GO:0016020">
    <property type="term" value="C:membrane"/>
    <property type="evidence" value="ECO:0007669"/>
    <property type="project" value="UniProtKB-SubCell"/>
</dbReference>
<sequence>MNQSRFFVHFIVVLIMLFSYQQRIMTDFLFRTPGSYAILPELKPCPSGGLYFKFFSATSTGLLLYTENNITGQFFALTLLPNSRIKLELELRSPQYRITRSHTTITLDYSEKSKTDTYLSDFDSRLSHKSGSIVSSRWNTVEITFESQTNHTIDGVKLKINEYHTYMKIFPPVDFSPSKFYSTSKYFLLGPYVFMGQLSDEMRSDATQRALFSAAMQPSFQGIVKDIYVIQCTTSYHSKIQIEMNSSKQCIPYEPIILENGALKIQSYSSSLNKLSHFCSPRNNPSNITHGLINGSSYFNLFQKQTPFVRCEKDSSNILNLNGQNHATFHFNTDGIDEKIFFEFRTRKESQIIFSFELTDILTQHTKMKVDSYLLGYLLNGALVVNLFNHFSEKRSYLNHANTQKIISCISDYDTCADTQWHQILLMIKKNDILIVLDSQPQVKVNPFGQDGLITIRVMHLGGSFLNTSKETFTRFIPSIGNLTNFRGCFQSIIYKSVELFIPLLSTKNTKYIQSQIPIQSNLRNCDYKLLQPERNINHLKLNSYVSFTKPGSYLRITGWKIVLHGEITFILRTTTLNGLIIYSNSINEYELFPKVINEPNLLENIHEVKQTGYDIFALELRLGRLHFLLNTGSGIVQPEFDKKYFESESKGFISDGKEHSIQIVFDEGDLTINVDGENFVTHGTGIKTYKYLNLNEYFYIGGLPESVRQINSFISPEVWSAQLRQDFVGCLGEFIVNKRLWDIDLERRPCWSKPFVENGCKLSSSIDFCTDKPCRNKGQCISSWNIYECDCSNTNFSGKTCTENPIVVSFDGFQWLWIKFSPLPIQSSVEELTLRFKTKYENGFLLTTRSSILSAPDCLELKIISGYLSLIYNLGAVDNIYHNPVYIADDQWHTVKIYRRQNVLNFSVDNLFQTFDIPKDGRYLSHRHLILGNSEDSLTNQLIDTPTQFNHNIKQISNLNVHVFIGYIMVFLFNGVDFLRTAQNLKHDPSLYIWKDKLDITATQSNYEPNHELPLTFNNKDSTIEIQLEHSTSEFILGMWIKWKKYGTVLILQDGFRQNLILESIDGRLQLIHMNNDQAEKYFIGENQRVVVREWYHIEVIKQESTKLILIRVNNQSTIVKMNISNYFALKTINIGSLSTRNSNYDTYSNYMQRTTGFQGCVASFSFNYSIDYDQSSLNIKMNNTTPSRYHVNYLYSNDTQKVSLHNIQMGCHFSNTKHLDLNQCSENPCRFNGICMQQWNSITCDCSLTGFTGKFCDKAGTSVRLSEFPRRYAVFELNSPQNTTLDKLAFGIQITNPGTMSLIHIQGQGQSPDFIQLSVLYNKDQLNLHVRFNMGGGTQTLFQPNVNFNDGHFHIVQFIRQESKSILLVDFQHEITKLTEDQNNKHFNLLKRIYFGEVPKMKEKLSVNNNSEFTSRKGFEGFITGLNLNNINLIDLLYGNMIPGIYLKTRENIELNPNFKPNMKKLHAHSKRTEPETRSQNEANDMQLTATDFHDRINDYKTQPIVVPKTECLKYDSSYNYKECQPADLDGIIQPLITFSDNPLTMRAIDKNELQQGWNADQSNNININRQSSTIDSHFLQGYSKLDQSTVHRNEMEPLITNWYNFSNKISQKHKEITPALDQIIHGKNNPTFDNSLYKKSKNLFGSFIERNKKFSFNIVLIIAVSVSGICVLIILTCIIYRCMRRDEGTYNVEESTAYTGETVQTNSIIGGRKHIISDSSIPLINLQPELIKSITLFKTNSEITDVDDRSLIKLNLDNIINESSLTNDKVSENNPDVIVIDKTITNMNPIINNDDCNNIQNTYFIEDNNNKQIRKTYLKADKKKSATNPKEWYV</sequence>
<feature type="domain" description="Laminin G" evidence="9">
    <location>
        <begin position="26"/>
        <end position="250"/>
    </location>
</feature>
<dbReference type="InterPro" id="IPR001791">
    <property type="entry name" value="Laminin_G"/>
</dbReference>
<evidence type="ECO:0000256" key="2">
    <source>
        <dbReference type="ARBA" id="ARBA00022692"/>
    </source>
</evidence>
<protein>
    <submittedName>
        <fullName evidence="12">Neurexin-4</fullName>
    </submittedName>
</protein>
<dbReference type="CDD" id="cd00054">
    <property type="entry name" value="EGF_CA"/>
    <property type="match status" value="2"/>
</dbReference>
<evidence type="ECO:0000259" key="10">
    <source>
        <dbReference type="PROSITE" id="PS50026"/>
    </source>
</evidence>
<evidence type="ECO:0000256" key="8">
    <source>
        <dbReference type="SAM" id="SignalP"/>
    </source>
</evidence>